<gene>
    <name evidence="2" type="ORF">DKT69_10810</name>
</gene>
<evidence type="ECO:0000313" key="2">
    <source>
        <dbReference type="EMBL" id="PWR15457.1"/>
    </source>
</evidence>
<feature type="transmembrane region" description="Helical" evidence="1">
    <location>
        <begin position="54"/>
        <end position="77"/>
    </location>
</feature>
<proteinExistence type="predicted"/>
<dbReference type="Proteomes" id="UP000246050">
    <property type="component" value="Unassembled WGS sequence"/>
</dbReference>
<keyword evidence="1" id="KW-1133">Transmembrane helix</keyword>
<reference evidence="2 3" key="1">
    <citation type="submission" date="2018-05" db="EMBL/GenBank/DDBJ databases">
        <title>Micromonosporas from Atacama Desert.</title>
        <authorList>
            <person name="Carro L."/>
            <person name="Golinska P."/>
            <person name="Klenk H.-P."/>
            <person name="Goodfellow M."/>
        </authorList>
    </citation>
    <scope>NUCLEOTIDE SEQUENCE [LARGE SCALE GENOMIC DNA]</scope>
    <source>
        <strain evidence="2 3">4G51</strain>
    </source>
</reference>
<dbReference type="AlphaFoldDB" id="A0A317DLF1"/>
<evidence type="ECO:0000256" key="1">
    <source>
        <dbReference type="SAM" id="Phobius"/>
    </source>
</evidence>
<keyword evidence="1" id="KW-0472">Membrane</keyword>
<feature type="transmembrane region" description="Helical" evidence="1">
    <location>
        <begin position="83"/>
        <end position="104"/>
    </location>
</feature>
<evidence type="ECO:0000313" key="3">
    <source>
        <dbReference type="Proteomes" id="UP000246050"/>
    </source>
</evidence>
<name>A0A317DLF1_9ACTN</name>
<organism evidence="2 3">
    <name type="scientific">Micromonospora sicca</name>
    <dbReference type="NCBI Taxonomy" id="2202420"/>
    <lineage>
        <taxon>Bacteria</taxon>
        <taxon>Bacillati</taxon>
        <taxon>Actinomycetota</taxon>
        <taxon>Actinomycetes</taxon>
        <taxon>Micromonosporales</taxon>
        <taxon>Micromonosporaceae</taxon>
        <taxon>Micromonospora</taxon>
    </lineage>
</organism>
<sequence length="121" mass="13322">MARIRDVITRDFERFSLRDPLTLAWQRSEAPGAAPFRLTSEMTKKPRGFPRSKLQAILLALAVVLVIGLHVGLAGAVVAESRWTGVAVNVVVALVVLKIALVALTRFGIRRRRATKTPDHT</sequence>
<keyword evidence="1" id="KW-0812">Transmembrane</keyword>
<protein>
    <submittedName>
        <fullName evidence="2">Uncharacterized protein</fullName>
    </submittedName>
</protein>
<dbReference type="EMBL" id="QGKS01000182">
    <property type="protein sequence ID" value="PWR15457.1"/>
    <property type="molecule type" value="Genomic_DNA"/>
</dbReference>
<comment type="caution">
    <text evidence="2">The sequence shown here is derived from an EMBL/GenBank/DDBJ whole genome shotgun (WGS) entry which is preliminary data.</text>
</comment>
<accession>A0A317DLF1</accession>